<feature type="active site" description="Nucleophile; cysteine thiosulfonate intermediate" evidence="4">
    <location>
        <position position="232"/>
    </location>
</feature>
<accession>A0ABQ3RFF9</accession>
<comment type="caution">
    <text evidence="6">The sequence shown here is derived from an EMBL/GenBank/DDBJ whole genome shotgun (WGS) entry which is preliminary data.</text>
</comment>
<feature type="binding site" evidence="4">
    <location>
        <position position="123"/>
    </location>
    <ligand>
        <name>[4Fe-4S] cluster</name>
        <dbReference type="ChEBI" id="CHEBI:49883"/>
    </ligand>
</feature>
<dbReference type="PIRSF" id="PIRSF000857">
    <property type="entry name" value="PAPS_reductase"/>
    <property type="match status" value="1"/>
</dbReference>
<dbReference type="HAMAP" id="MF_00063">
    <property type="entry name" value="CysH"/>
    <property type="match status" value="1"/>
</dbReference>
<comment type="cofactor">
    <cofactor evidence="4">
        <name>[4Fe-4S] cluster</name>
        <dbReference type="ChEBI" id="CHEBI:49883"/>
    </cofactor>
    <text evidence="4">Binds 1 [4Fe-4S] cluster per subunit.</text>
</comment>
<keyword evidence="4" id="KW-0963">Cytoplasm</keyword>
<evidence type="ECO:0000256" key="4">
    <source>
        <dbReference type="HAMAP-Rule" id="MF_00063"/>
    </source>
</evidence>
<reference evidence="7" key="1">
    <citation type="submission" date="2023-07" db="EMBL/GenBank/DDBJ databases">
        <title>Whole genome shotgun sequence of Streptomyces achromogenes subsp. rubradiris NBRC 14000.</title>
        <authorList>
            <person name="Komaki H."/>
            <person name="Tamura T."/>
        </authorList>
    </citation>
    <scope>NUCLEOTIDE SEQUENCE [LARGE SCALE GENOMIC DNA]</scope>
    <source>
        <strain evidence="7">NBRC 14000</strain>
    </source>
</reference>
<dbReference type="Proteomes" id="UP000646738">
    <property type="component" value="Unassembled WGS sequence"/>
</dbReference>
<dbReference type="PANTHER" id="PTHR46509">
    <property type="entry name" value="PHOSPHOADENOSINE PHOSPHOSULFATE REDUCTASE"/>
    <property type="match status" value="1"/>
</dbReference>
<dbReference type="Pfam" id="PF01507">
    <property type="entry name" value="PAPS_reduct"/>
    <property type="match status" value="1"/>
</dbReference>
<dbReference type="InterPro" id="IPR004511">
    <property type="entry name" value="PAPS/APS_Rdtase"/>
</dbReference>
<evidence type="ECO:0000256" key="2">
    <source>
        <dbReference type="ARBA" id="ARBA00023002"/>
    </source>
</evidence>
<organism evidence="6 7">
    <name type="scientific">Streptomyces rubradiris</name>
    <name type="common">Streptomyces achromogenes subsp. rubradiris</name>
    <dbReference type="NCBI Taxonomy" id="285531"/>
    <lineage>
        <taxon>Bacteria</taxon>
        <taxon>Bacillati</taxon>
        <taxon>Actinomycetota</taxon>
        <taxon>Actinomycetes</taxon>
        <taxon>Kitasatosporales</taxon>
        <taxon>Streptomycetaceae</taxon>
        <taxon>Streptomyces</taxon>
    </lineage>
</organism>
<keyword evidence="2 4" id="KW-0560">Oxidoreductase</keyword>
<keyword evidence="4" id="KW-0408">Iron</keyword>
<evidence type="ECO:0000256" key="3">
    <source>
        <dbReference type="ARBA" id="ARBA00024327"/>
    </source>
</evidence>
<keyword evidence="7" id="KW-1185">Reference proteome</keyword>
<name>A0ABQ3RFF9_STRRR</name>
<comment type="subcellular location">
    <subcellularLocation>
        <location evidence="4">Cytoplasm</location>
    </subcellularLocation>
</comment>
<feature type="binding site" evidence="4">
    <location>
        <position position="124"/>
    </location>
    <ligand>
        <name>[4Fe-4S] cluster</name>
        <dbReference type="ChEBI" id="CHEBI:49883"/>
    </ligand>
</feature>
<sequence>MTTTQEERSAQELKELAERAGRELEDASALEILQWAVDTFGDGFCVTSSMEDAVVAHLASRVRKGVDVVFLDTGYHFPETIGTRDAVEAVMDVNVITLTPRQTVAEQDAEYGPKLHDRDPDLCCKLRKVKPLEEGLANYRAWATGLRRDESPTRANTPVVGWDEKRQKVKVSPIARWTQDDVDAYITEHGVLANPLLMDGYASIGCAPCTRRVLEGEDARAGRWAGRAKTECGLHG</sequence>
<feature type="binding site" evidence="4">
    <location>
        <position position="206"/>
    </location>
    <ligand>
        <name>[4Fe-4S] cluster</name>
        <dbReference type="ChEBI" id="CHEBI:49883"/>
    </ligand>
</feature>
<keyword evidence="4" id="KW-0479">Metal-binding</keyword>
<feature type="binding site" evidence="4">
    <location>
        <position position="209"/>
    </location>
    <ligand>
        <name>[4Fe-4S] cluster</name>
        <dbReference type="ChEBI" id="CHEBI:49883"/>
    </ligand>
</feature>
<dbReference type="InterPro" id="IPR002500">
    <property type="entry name" value="PAPS_reduct_dom"/>
</dbReference>
<evidence type="ECO:0000313" key="6">
    <source>
        <dbReference type="EMBL" id="GHI54549.1"/>
    </source>
</evidence>
<dbReference type="SUPFAM" id="SSF52402">
    <property type="entry name" value="Adenine nucleotide alpha hydrolases-like"/>
    <property type="match status" value="1"/>
</dbReference>
<gene>
    <name evidence="4 6" type="primary">cysH</name>
    <name evidence="6" type="ORF">Srubr_43950</name>
</gene>
<dbReference type="Gene3D" id="3.40.50.620">
    <property type="entry name" value="HUPs"/>
    <property type="match status" value="1"/>
</dbReference>
<dbReference type="EMBL" id="BNEA01000015">
    <property type="protein sequence ID" value="GHI54549.1"/>
    <property type="molecule type" value="Genomic_DNA"/>
</dbReference>
<dbReference type="InterPro" id="IPR014729">
    <property type="entry name" value="Rossmann-like_a/b/a_fold"/>
</dbReference>
<dbReference type="NCBIfam" id="NF002537">
    <property type="entry name" value="PRK02090.1"/>
    <property type="match status" value="1"/>
</dbReference>
<comment type="function">
    <text evidence="4">Catalyzes the formation of sulfite from adenosine 5'-phosphosulfate (APS) using thioredoxin as an electron donor.</text>
</comment>
<dbReference type="NCBIfam" id="TIGR00434">
    <property type="entry name" value="cysH"/>
    <property type="match status" value="1"/>
</dbReference>
<comment type="catalytic activity">
    <reaction evidence="4">
        <text>[thioredoxin]-disulfide + sulfite + AMP + 2 H(+) = adenosine 5'-phosphosulfate + [thioredoxin]-dithiol</text>
        <dbReference type="Rhea" id="RHEA:21976"/>
        <dbReference type="Rhea" id="RHEA-COMP:10698"/>
        <dbReference type="Rhea" id="RHEA-COMP:10700"/>
        <dbReference type="ChEBI" id="CHEBI:15378"/>
        <dbReference type="ChEBI" id="CHEBI:17359"/>
        <dbReference type="ChEBI" id="CHEBI:29950"/>
        <dbReference type="ChEBI" id="CHEBI:50058"/>
        <dbReference type="ChEBI" id="CHEBI:58243"/>
        <dbReference type="ChEBI" id="CHEBI:456215"/>
        <dbReference type="EC" id="1.8.4.10"/>
    </reaction>
</comment>
<dbReference type="EC" id="1.8.4.10" evidence="4"/>
<protein>
    <recommendedName>
        <fullName evidence="4">Adenosine 5'-phosphosulfate reductase</fullName>
        <shortName evidence="4">APS reductase</shortName>
        <ecNumber evidence="4">1.8.4.10</ecNumber>
    </recommendedName>
    <alternativeName>
        <fullName evidence="4">5'-adenylylsulfate reductase</fullName>
    </alternativeName>
    <alternativeName>
        <fullName evidence="4">Thioredoxin-dependent 5'-adenylylsulfate reductase</fullName>
    </alternativeName>
</protein>
<dbReference type="PANTHER" id="PTHR46509:SF1">
    <property type="entry name" value="PHOSPHOADENOSINE PHOSPHOSULFATE REDUCTASE"/>
    <property type="match status" value="1"/>
</dbReference>
<evidence type="ECO:0000313" key="7">
    <source>
        <dbReference type="Proteomes" id="UP000646738"/>
    </source>
</evidence>
<keyword evidence="4" id="KW-0411">Iron-sulfur</keyword>
<dbReference type="RefSeq" id="WP_189990243.1">
    <property type="nucleotide sequence ID" value="NZ_BNCB01000002.1"/>
</dbReference>
<evidence type="ECO:0000259" key="5">
    <source>
        <dbReference type="Pfam" id="PF01507"/>
    </source>
</evidence>
<comment type="pathway">
    <text evidence="3 4">Sulfur metabolism; hydrogen sulfide biosynthesis; sulfite from sulfate.</text>
</comment>
<evidence type="ECO:0000256" key="1">
    <source>
        <dbReference type="ARBA" id="ARBA00009732"/>
    </source>
</evidence>
<dbReference type="CDD" id="cd23945">
    <property type="entry name" value="PAPS_reductase"/>
    <property type="match status" value="1"/>
</dbReference>
<feature type="domain" description="Phosphoadenosine phosphosulphate reductase" evidence="5">
    <location>
        <begin position="49"/>
        <end position="211"/>
    </location>
</feature>
<proteinExistence type="inferred from homology"/>
<comment type="similarity">
    <text evidence="1 4">Belongs to the PAPS reductase family. CysH subfamily.</text>
</comment>